<organism evidence="14">
    <name type="scientific">bioreactor metagenome</name>
    <dbReference type="NCBI Taxonomy" id="1076179"/>
    <lineage>
        <taxon>unclassified sequences</taxon>
        <taxon>metagenomes</taxon>
        <taxon>ecological metagenomes</taxon>
    </lineage>
</organism>
<evidence type="ECO:0000256" key="9">
    <source>
        <dbReference type="ARBA" id="ARBA00022842"/>
    </source>
</evidence>
<dbReference type="PIRSF" id="PIRSF037785">
    <property type="entry name" value="RecU"/>
    <property type="match status" value="1"/>
</dbReference>
<dbReference type="GO" id="GO:0006281">
    <property type="term" value="P:DNA repair"/>
    <property type="evidence" value="ECO:0007669"/>
    <property type="project" value="UniProtKB-KW"/>
</dbReference>
<name>A0A644YDN7_9ZZZZ</name>
<dbReference type="InterPro" id="IPR011856">
    <property type="entry name" value="tRNA_endonuc-like_dom_sf"/>
</dbReference>
<evidence type="ECO:0000256" key="7">
    <source>
        <dbReference type="ARBA" id="ARBA00022763"/>
    </source>
</evidence>
<dbReference type="GO" id="GO:0003676">
    <property type="term" value="F:nucleic acid binding"/>
    <property type="evidence" value="ECO:0007669"/>
    <property type="project" value="InterPro"/>
</dbReference>
<dbReference type="GO" id="GO:0006310">
    <property type="term" value="P:DNA recombination"/>
    <property type="evidence" value="ECO:0007669"/>
    <property type="project" value="UniProtKB-KW"/>
</dbReference>
<evidence type="ECO:0000256" key="8">
    <source>
        <dbReference type="ARBA" id="ARBA00022801"/>
    </source>
</evidence>
<keyword evidence="8 14" id="KW-0378">Hydrolase</keyword>
<comment type="cofactor">
    <cofactor evidence="1">
        <name>Mg(2+)</name>
        <dbReference type="ChEBI" id="CHEBI:18420"/>
    </cofactor>
</comment>
<dbReference type="SUPFAM" id="SSF52980">
    <property type="entry name" value="Restriction endonuclease-like"/>
    <property type="match status" value="1"/>
</dbReference>
<dbReference type="Gene3D" id="3.40.1350.10">
    <property type="match status" value="1"/>
</dbReference>
<keyword evidence="7" id="KW-0227">DNA damage</keyword>
<dbReference type="AlphaFoldDB" id="A0A644YDN7"/>
<gene>
    <name evidence="14" type="primary">recU_2</name>
    <name evidence="14" type="ORF">SDC9_73257</name>
</gene>
<keyword evidence="9" id="KW-0460">Magnesium</keyword>
<reference evidence="14" key="1">
    <citation type="submission" date="2019-08" db="EMBL/GenBank/DDBJ databases">
        <authorList>
            <person name="Kucharzyk K."/>
            <person name="Murdoch R.W."/>
            <person name="Higgins S."/>
            <person name="Loffler F."/>
        </authorList>
    </citation>
    <scope>NUCLEOTIDE SEQUENCE</scope>
</reference>
<keyword evidence="11" id="KW-0234">DNA repair</keyword>
<evidence type="ECO:0000256" key="5">
    <source>
        <dbReference type="ARBA" id="ARBA00022723"/>
    </source>
</evidence>
<dbReference type="InterPro" id="IPR011335">
    <property type="entry name" value="Restrct_endonuc-II-like"/>
</dbReference>
<protein>
    <recommendedName>
        <fullName evidence="13">Holliday junction resolvase RecU</fullName>
    </recommendedName>
</protein>
<evidence type="ECO:0000256" key="6">
    <source>
        <dbReference type="ARBA" id="ARBA00022759"/>
    </source>
</evidence>
<evidence type="ECO:0000256" key="4">
    <source>
        <dbReference type="ARBA" id="ARBA00022722"/>
    </source>
</evidence>
<comment type="caution">
    <text evidence="14">The sequence shown here is derived from an EMBL/GenBank/DDBJ whole genome shotgun (WGS) entry which is preliminary data.</text>
</comment>
<keyword evidence="6" id="KW-0255">Endonuclease</keyword>
<comment type="subcellular location">
    <subcellularLocation>
        <location evidence="2">Cytoplasm</location>
    </subcellularLocation>
</comment>
<dbReference type="EMBL" id="VSSQ01004816">
    <property type="protein sequence ID" value="MPM26752.1"/>
    <property type="molecule type" value="Genomic_DNA"/>
</dbReference>
<dbReference type="CDD" id="cd22354">
    <property type="entry name" value="RecU-like"/>
    <property type="match status" value="1"/>
</dbReference>
<keyword evidence="3" id="KW-0963">Cytoplasm</keyword>
<proteinExistence type="inferred from homology"/>
<evidence type="ECO:0000256" key="1">
    <source>
        <dbReference type="ARBA" id="ARBA00001946"/>
    </source>
</evidence>
<comment type="similarity">
    <text evidence="12">Belongs to the RecU family.</text>
</comment>
<keyword evidence="10" id="KW-0233">DNA recombination</keyword>
<evidence type="ECO:0000256" key="3">
    <source>
        <dbReference type="ARBA" id="ARBA00022490"/>
    </source>
</evidence>
<dbReference type="InterPro" id="IPR004612">
    <property type="entry name" value="Resolv_RecU"/>
</dbReference>
<evidence type="ECO:0000256" key="13">
    <source>
        <dbReference type="ARBA" id="ARBA00029523"/>
    </source>
</evidence>
<evidence type="ECO:0000256" key="10">
    <source>
        <dbReference type="ARBA" id="ARBA00023172"/>
    </source>
</evidence>
<evidence type="ECO:0000256" key="11">
    <source>
        <dbReference type="ARBA" id="ARBA00023204"/>
    </source>
</evidence>
<dbReference type="GO" id="GO:0046872">
    <property type="term" value="F:metal ion binding"/>
    <property type="evidence" value="ECO:0007669"/>
    <property type="project" value="UniProtKB-KW"/>
</dbReference>
<accession>A0A644YDN7</accession>
<dbReference type="GO" id="GO:0005737">
    <property type="term" value="C:cytoplasm"/>
    <property type="evidence" value="ECO:0007669"/>
    <property type="project" value="UniProtKB-SubCell"/>
</dbReference>
<dbReference type="Pfam" id="PF03838">
    <property type="entry name" value="RecU"/>
    <property type="match status" value="1"/>
</dbReference>
<keyword evidence="4" id="KW-0540">Nuclease</keyword>
<dbReference type="HAMAP" id="MF_00130">
    <property type="entry name" value="RecU"/>
    <property type="match status" value="1"/>
</dbReference>
<evidence type="ECO:0000313" key="14">
    <source>
        <dbReference type="EMBL" id="MPM26752.1"/>
    </source>
</evidence>
<evidence type="ECO:0000256" key="12">
    <source>
        <dbReference type="ARBA" id="ARBA00023447"/>
    </source>
</evidence>
<dbReference type="GO" id="GO:0016787">
    <property type="term" value="F:hydrolase activity"/>
    <property type="evidence" value="ECO:0007669"/>
    <property type="project" value="UniProtKB-KW"/>
</dbReference>
<keyword evidence="5" id="KW-0479">Metal-binding</keyword>
<dbReference type="GO" id="GO:0004519">
    <property type="term" value="F:endonuclease activity"/>
    <property type="evidence" value="ECO:0007669"/>
    <property type="project" value="UniProtKB-KW"/>
</dbReference>
<sequence>MGAWQTRGLRGSVLEDCINFTNDYYRQHKLAVIQKIPTPITPVEMNKESSTITLAYFDKQSTVDYIGAVQGIPICFDAKEAAQKRLPLQNIHFHQIEFMEDFSKQGGISFLLVNFTGENEFFLLPLEVLKKYWEDAQNGGRKSIPYDAFEQRYKIKNANGAMLNYLEAVNEYLKEKN</sequence>
<evidence type="ECO:0000256" key="2">
    <source>
        <dbReference type="ARBA" id="ARBA00004496"/>
    </source>
</evidence>